<protein>
    <submittedName>
        <fullName evidence="2">Uncharacterized protein</fullName>
    </submittedName>
</protein>
<keyword evidence="1" id="KW-0472">Membrane</keyword>
<keyword evidence="1" id="KW-0812">Transmembrane</keyword>
<feature type="transmembrane region" description="Helical" evidence="1">
    <location>
        <begin position="14"/>
        <end position="32"/>
    </location>
</feature>
<keyword evidence="3" id="KW-1185">Reference proteome</keyword>
<gene>
    <name evidence="2" type="ORF">CLUP02_18188</name>
</gene>
<dbReference type="AlphaFoldDB" id="A0A9Q8WB08"/>
<organism evidence="2 3">
    <name type="scientific">Colletotrichum lupini</name>
    <dbReference type="NCBI Taxonomy" id="145971"/>
    <lineage>
        <taxon>Eukaryota</taxon>
        <taxon>Fungi</taxon>
        <taxon>Dikarya</taxon>
        <taxon>Ascomycota</taxon>
        <taxon>Pezizomycotina</taxon>
        <taxon>Sordariomycetes</taxon>
        <taxon>Hypocreomycetidae</taxon>
        <taxon>Glomerellales</taxon>
        <taxon>Glomerellaceae</taxon>
        <taxon>Colletotrichum</taxon>
        <taxon>Colletotrichum acutatum species complex</taxon>
    </lineage>
</organism>
<dbReference type="KEGG" id="clup:CLUP02_18188"/>
<evidence type="ECO:0000313" key="2">
    <source>
        <dbReference type="EMBL" id="UQC76674.1"/>
    </source>
</evidence>
<name>A0A9Q8WB08_9PEZI</name>
<dbReference type="RefSeq" id="XP_049138315.1">
    <property type="nucleotide sequence ID" value="XM_049297091.1"/>
</dbReference>
<dbReference type="GeneID" id="73352101"/>
<accession>A0A9Q8WB08</accession>
<keyword evidence="1" id="KW-1133">Transmembrane helix</keyword>
<proteinExistence type="predicted"/>
<sequence>MPAWRGSHWIHETLVINVGIFAMQLLASTFWWDMLRHPQRSRPPESRMATDEICDNVVVCPRLISLPPGRRSAALPMTPIATTTGRTGRRRNLTLYRRGLRYG</sequence>
<evidence type="ECO:0000256" key="1">
    <source>
        <dbReference type="SAM" id="Phobius"/>
    </source>
</evidence>
<dbReference type="EMBL" id="CP019472">
    <property type="protein sequence ID" value="UQC76674.1"/>
    <property type="molecule type" value="Genomic_DNA"/>
</dbReference>
<evidence type="ECO:0000313" key="3">
    <source>
        <dbReference type="Proteomes" id="UP000830671"/>
    </source>
</evidence>
<reference evidence="2" key="1">
    <citation type="journal article" date="2021" name="Mol. Plant Microbe Interact.">
        <title>Complete Genome Sequence of the Plant-Pathogenic Fungus Colletotrichum lupini.</title>
        <authorList>
            <person name="Baroncelli R."/>
            <person name="Pensec F."/>
            <person name="Da Lio D."/>
            <person name="Boufleur T."/>
            <person name="Vicente I."/>
            <person name="Sarrocco S."/>
            <person name="Picot A."/>
            <person name="Baraldi E."/>
            <person name="Sukno S."/>
            <person name="Thon M."/>
            <person name="Le Floch G."/>
        </authorList>
    </citation>
    <scope>NUCLEOTIDE SEQUENCE</scope>
    <source>
        <strain evidence="2">IMI 504893</strain>
    </source>
</reference>
<dbReference type="Proteomes" id="UP000830671">
    <property type="component" value="Chromosome 10"/>
</dbReference>